<dbReference type="Proteomes" id="UP000032309">
    <property type="component" value="Unassembled WGS sequence"/>
</dbReference>
<comment type="cofactor">
    <cofactor evidence="1">
        <name>[4Fe-4S] cluster</name>
        <dbReference type="ChEBI" id="CHEBI:49883"/>
    </cofactor>
</comment>
<organism evidence="8 9">
    <name type="scientific">Candidatus Brocadia sinica JPN1</name>
    <dbReference type="NCBI Taxonomy" id="1197129"/>
    <lineage>
        <taxon>Bacteria</taxon>
        <taxon>Pseudomonadati</taxon>
        <taxon>Planctomycetota</taxon>
        <taxon>Candidatus Brocadiia</taxon>
        <taxon>Candidatus Brocadiales</taxon>
        <taxon>Candidatus Brocadiaceae</taxon>
        <taxon>Candidatus Brocadia</taxon>
    </lineage>
</organism>
<name>A0ABQ0JWH4_9BACT</name>
<comment type="caution">
    <text evidence="8">The sequence shown here is derived from an EMBL/GenBank/DDBJ whole genome shotgun (WGS) entry which is preliminary data.</text>
</comment>
<dbReference type="PANTHER" id="PTHR11228:SF7">
    <property type="entry name" value="PQQA PEPTIDE CYCLASE"/>
    <property type="match status" value="1"/>
</dbReference>
<reference evidence="9" key="1">
    <citation type="journal article" date="2015" name="Genome Announc.">
        <title>Draft Genome Sequence of an Anaerobic Ammonium-Oxidizing Bacterium, "Candidatus Brocadia sinica".</title>
        <authorList>
            <person name="Oshiki M."/>
            <person name="Shinyako-Hata K."/>
            <person name="Satoh H."/>
            <person name="Okabe S."/>
        </authorList>
    </citation>
    <scope>NUCLEOTIDE SEQUENCE [LARGE SCALE GENOMIC DNA]</scope>
    <source>
        <strain evidence="9">JPN1</strain>
    </source>
</reference>
<keyword evidence="3" id="KW-0479">Metal-binding</keyword>
<evidence type="ECO:0000259" key="7">
    <source>
        <dbReference type="Pfam" id="PF13186"/>
    </source>
</evidence>
<evidence type="ECO:0000256" key="2">
    <source>
        <dbReference type="ARBA" id="ARBA00022691"/>
    </source>
</evidence>
<gene>
    <name evidence="8" type="ORF">BROSI_A1612</name>
</gene>
<dbReference type="Gene3D" id="3.20.20.70">
    <property type="entry name" value="Aldolase class I"/>
    <property type="match status" value="2"/>
</dbReference>
<dbReference type="InterPro" id="IPR007197">
    <property type="entry name" value="rSAM"/>
</dbReference>
<evidence type="ECO:0000256" key="4">
    <source>
        <dbReference type="ARBA" id="ARBA00023004"/>
    </source>
</evidence>
<dbReference type="PANTHER" id="PTHR11228">
    <property type="entry name" value="RADICAL SAM DOMAIN PROTEIN"/>
    <property type="match status" value="1"/>
</dbReference>
<keyword evidence="5" id="KW-0411">Iron-sulfur</keyword>
<evidence type="ECO:0000313" key="9">
    <source>
        <dbReference type="Proteomes" id="UP000032309"/>
    </source>
</evidence>
<dbReference type="InterPro" id="IPR058240">
    <property type="entry name" value="rSAM_sf"/>
</dbReference>
<dbReference type="RefSeq" id="WP_052563151.1">
    <property type="nucleotide sequence ID" value="NZ_BAFN01000001.1"/>
</dbReference>
<evidence type="ECO:0000256" key="3">
    <source>
        <dbReference type="ARBA" id="ARBA00022723"/>
    </source>
</evidence>
<evidence type="ECO:0000256" key="5">
    <source>
        <dbReference type="ARBA" id="ARBA00023014"/>
    </source>
</evidence>
<dbReference type="EMBL" id="BAFN01000001">
    <property type="protein sequence ID" value="GAN33095.1"/>
    <property type="molecule type" value="Genomic_DNA"/>
</dbReference>
<dbReference type="Pfam" id="PF04055">
    <property type="entry name" value="Radical_SAM"/>
    <property type="match status" value="1"/>
</dbReference>
<dbReference type="SFLD" id="SFLDS00029">
    <property type="entry name" value="Radical_SAM"/>
    <property type="match status" value="1"/>
</dbReference>
<dbReference type="InterPro" id="IPR050377">
    <property type="entry name" value="Radical_SAM_PqqE_MftC-like"/>
</dbReference>
<evidence type="ECO:0000256" key="1">
    <source>
        <dbReference type="ARBA" id="ARBA00001966"/>
    </source>
</evidence>
<sequence>MSENRHLFCSKPFTWFEITHLKKIGEVFLCCPAWLDTSIGNLQDQSIEEIWNGEKAQEIRRSILDGSFTYCNRSRCAFLQTVSGPVEKIEDVKDNDLKTVIENELTLLPYGPKQIICTYDKSCNLSCPSCRINIIIEKKNKKQILRVQHKIQQEAMKHANYLHITGSGDPFGSPFFRKWLQTMKRKDMPNIDKIHLQTNAQLWTVKMWDTIAKDIQQLIKSADISIDAANPETYAINRRGGSFARLLENLKFISSLRKNGPLEWVGISMVVQKNNFKEMPDFVRLGKYFNFDTVYFSQLVNYGTYSEEEFRNRAVHFPTHPSHYEFIDILNDTIFNEPLVHLGNLTEIALRR</sequence>
<dbReference type="Pfam" id="PF13186">
    <property type="entry name" value="SPASM"/>
    <property type="match status" value="1"/>
</dbReference>
<feature type="domain" description="4Fe4S-binding SPASM" evidence="7">
    <location>
        <begin position="9"/>
        <end position="72"/>
    </location>
</feature>
<keyword evidence="9" id="KW-1185">Reference proteome</keyword>
<protein>
    <submittedName>
        <fullName evidence="8">Radical SAM domain protein</fullName>
    </submittedName>
</protein>
<accession>A0ABQ0JWH4</accession>
<evidence type="ECO:0000313" key="8">
    <source>
        <dbReference type="EMBL" id="GAN33095.1"/>
    </source>
</evidence>
<evidence type="ECO:0000259" key="6">
    <source>
        <dbReference type="Pfam" id="PF04055"/>
    </source>
</evidence>
<keyword evidence="2" id="KW-0949">S-adenosyl-L-methionine</keyword>
<proteinExistence type="predicted"/>
<feature type="domain" description="Radical SAM core" evidence="6">
    <location>
        <begin position="123"/>
        <end position="285"/>
    </location>
</feature>
<dbReference type="InterPro" id="IPR013785">
    <property type="entry name" value="Aldolase_TIM"/>
</dbReference>
<dbReference type="SFLD" id="SFLDG01067">
    <property type="entry name" value="SPASM/twitch_domain_containing"/>
    <property type="match status" value="1"/>
</dbReference>
<keyword evidence="4" id="KW-0408">Iron</keyword>
<dbReference type="CDD" id="cd21109">
    <property type="entry name" value="SPASM"/>
    <property type="match status" value="1"/>
</dbReference>
<dbReference type="InterPro" id="IPR023885">
    <property type="entry name" value="4Fe4S-binding_SPASM_dom"/>
</dbReference>
<dbReference type="SUPFAM" id="SSF102114">
    <property type="entry name" value="Radical SAM enzymes"/>
    <property type="match status" value="1"/>
</dbReference>